<feature type="domain" description="Tyrosine specific protein phosphatases" evidence="4">
    <location>
        <begin position="781"/>
        <end position="887"/>
    </location>
</feature>
<feature type="region of interest" description="Disordered" evidence="2">
    <location>
        <begin position="165"/>
        <end position="245"/>
    </location>
</feature>
<accession>A0A7R9V2C6</accession>
<name>A0A7R9V2C6_9CHLO</name>
<dbReference type="SUPFAM" id="SSF52799">
    <property type="entry name" value="(Phosphotyrosine protein) phosphatases II"/>
    <property type="match status" value="1"/>
</dbReference>
<feature type="region of interest" description="Disordered" evidence="2">
    <location>
        <begin position="914"/>
        <end position="933"/>
    </location>
</feature>
<organism evidence="5">
    <name type="scientific">Chlamydomonas euryale</name>
    <dbReference type="NCBI Taxonomy" id="1486919"/>
    <lineage>
        <taxon>Eukaryota</taxon>
        <taxon>Viridiplantae</taxon>
        <taxon>Chlorophyta</taxon>
        <taxon>core chlorophytes</taxon>
        <taxon>Chlorophyceae</taxon>
        <taxon>CS clade</taxon>
        <taxon>Chlamydomonadales</taxon>
        <taxon>Chlamydomonadaceae</taxon>
        <taxon>Chlamydomonas</taxon>
    </lineage>
</organism>
<dbReference type="InterPro" id="IPR000387">
    <property type="entry name" value="Tyr_Pase_dom"/>
</dbReference>
<dbReference type="PANTHER" id="PTHR43883:SF1">
    <property type="entry name" value="GLUCONOKINASE"/>
    <property type="match status" value="1"/>
</dbReference>
<dbReference type="InterPro" id="IPR054498">
    <property type="entry name" value="2H-SAK"/>
</dbReference>
<dbReference type="AlphaFoldDB" id="A0A7R9V2C6"/>
<dbReference type="InterPro" id="IPR057023">
    <property type="entry name" value="PTP-SAK"/>
</dbReference>
<evidence type="ECO:0000313" key="5">
    <source>
        <dbReference type="EMBL" id="CAD8282091.1"/>
    </source>
</evidence>
<feature type="compositionally biased region" description="Basic and acidic residues" evidence="2">
    <location>
        <begin position="183"/>
        <end position="192"/>
    </location>
</feature>
<keyword evidence="3" id="KW-0732">Signal</keyword>
<gene>
    <name evidence="5" type="ORF">CEUR00632_LOCUS2126</name>
</gene>
<evidence type="ECO:0000256" key="1">
    <source>
        <dbReference type="ARBA" id="ARBA00022801"/>
    </source>
</evidence>
<dbReference type="PANTHER" id="PTHR43883">
    <property type="entry name" value="SLR0207 PROTEIN"/>
    <property type="match status" value="1"/>
</dbReference>
<feature type="region of interest" description="Disordered" evidence="2">
    <location>
        <begin position="966"/>
        <end position="1002"/>
    </location>
</feature>
<dbReference type="Pfam" id="PF22547">
    <property type="entry name" value="2H-SAK"/>
    <property type="match status" value="1"/>
</dbReference>
<feature type="region of interest" description="Disordered" evidence="2">
    <location>
        <begin position="103"/>
        <end position="124"/>
    </location>
</feature>
<dbReference type="SMART" id="SM00404">
    <property type="entry name" value="PTPc_motif"/>
    <property type="match status" value="1"/>
</dbReference>
<dbReference type="SUPFAM" id="SSF56091">
    <property type="entry name" value="DNA ligase/mRNA capping enzyme, catalytic domain"/>
    <property type="match status" value="1"/>
</dbReference>
<dbReference type="Pfam" id="PF22784">
    <property type="entry name" value="PTP-SAK"/>
    <property type="match status" value="1"/>
</dbReference>
<sequence length="1129" mass="116969">MLFAYDAVCILWCCWLTGCPAEVQPASSSAAWRGCVGAKLAGKPLACALKVHTFVACTLTPSPLAQSSASSFRCKALQALRPKGLPTALCWYHADADQPHAFQPSKRKRCTRRSPVPFPSDKPSLVSRQCPTPCLQAIEAGHGHWSHRATVNNVVRSDLWEGRRNGDEHEIHAETTQPQLQSEHARDEEPHCKHVPPLSPPRPRSQYEEGASIAAPPHSRRRAATQPPQSRQGLPRAPAPAPGSTLAAAAGARAYVSLVHGTVSLVGDGVDAAARALAAAVPLALQEHRARRFGKRHHLTLVTHDEVAVLTGAVGAERLLRLGAPVWPSAKAVADACAAMVDVAGWVALGHGRVTSGGSEAHFCAAAWPSGAAARAHLGLSQPQPFHVTVGFLPRDVHTALKGTASVLRTAGSSPLPGGSRAVLPCAEDLLSDAAHARVAPRDAARAAAALVLQAAVELQGSPCDGDSAAALADVGRRLAVAARAHASRTADEAAAVVAASVCAAAEAMSARMSGRAGDMLACLANADAAVAAAADAAACGAAGGAAPFTATHTGSDAVSSLAAAAVAYAYSLKAKALFSIGRVADAGDAFRAALCAATLSTTMTAVAAPRLLSPPHMLHASSPTHELPRLDTFALLAHALRKLFDAEAARRGAAACTAVAEPPGGLPQDDNVPEQGSRQSALPGGGGPVTPRSRYTVPSVLIDGQPSDVQLMRNTSWLVPGELMGSSTPKRRDQILALGALGVRLVITLTEEEPLPPAWFAHSGVENLFVPVPNYEPPSKQQMDAIMAATENCISSGGAVLVHCGGGKGRAGTALACYMCKHGLGAAQQHHATTADAVAAATAPAAAWSGTPRPLHGNAPAMSASEAVATLRAMRPGSIETSQQQRFVLVYLKLLWKRHSAQAMGADCMGPPPDVGRQPADGHPEQQHCQMAHPPRCPRSQWAEQEACSPAGCAPLLATAPEGCQPAVDTASSTQLPTPTAAASTAIGNGGGSGSPPSKYPRTPHLPFSPAVAQDDVTLCDADMCSELLSKGVVVTEKLDGGNCMVFQGRVFGRTLRQEATHPSFGMVKEAVACWSHLVPPHLALFAENMVGVHSIEYYALTSPLYIIAAYNCQVGNATSWMQADPDY</sequence>
<protein>
    <recommendedName>
        <fullName evidence="4">Tyrosine specific protein phosphatases domain-containing protein</fullName>
    </recommendedName>
</protein>
<reference evidence="5" key="1">
    <citation type="submission" date="2021-01" db="EMBL/GenBank/DDBJ databases">
        <authorList>
            <person name="Corre E."/>
            <person name="Pelletier E."/>
            <person name="Niang G."/>
            <person name="Scheremetjew M."/>
            <person name="Finn R."/>
            <person name="Kale V."/>
            <person name="Holt S."/>
            <person name="Cochrane G."/>
            <person name="Meng A."/>
            <person name="Brown T."/>
            <person name="Cohen L."/>
        </authorList>
    </citation>
    <scope>NUCLEOTIDE SEQUENCE</scope>
    <source>
        <strain evidence="5">CCMP219</strain>
    </source>
</reference>
<dbReference type="PROSITE" id="PS50056">
    <property type="entry name" value="TYR_PHOSPHATASE_2"/>
    <property type="match status" value="1"/>
</dbReference>
<evidence type="ECO:0000259" key="4">
    <source>
        <dbReference type="PROSITE" id="PS50056"/>
    </source>
</evidence>
<evidence type="ECO:0000256" key="3">
    <source>
        <dbReference type="SAM" id="SignalP"/>
    </source>
</evidence>
<dbReference type="EMBL" id="HBEC01004653">
    <property type="protein sequence ID" value="CAD8282091.1"/>
    <property type="molecule type" value="Transcribed_RNA"/>
</dbReference>
<proteinExistence type="predicted"/>
<keyword evidence="1" id="KW-0378">Hydrolase</keyword>
<feature type="chain" id="PRO_5030824612" description="Tyrosine specific protein phosphatases domain-containing protein" evidence="3">
    <location>
        <begin position="22"/>
        <end position="1129"/>
    </location>
</feature>
<dbReference type="InterPro" id="IPR052732">
    <property type="entry name" value="Cell-binding_unc_protein"/>
</dbReference>
<dbReference type="InterPro" id="IPR029021">
    <property type="entry name" value="Prot-tyrosine_phosphatase-like"/>
</dbReference>
<feature type="region of interest" description="Disordered" evidence="2">
    <location>
        <begin position="660"/>
        <end position="695"/>
    </location>
</feature>
<dbReference type="GO" id="GO:0016791">
    <property type="term" value="F:phosphatase activity"/>
    <property type="evidence" value="ECO:0007669"/>
    <property type="project" value="UniProtKB-ARBA"/>
</dbReference>
<evidence type="ECO:0000256" key="2">
    <source>
        <dbReference type="SAM" id="MobiDB-lite"/>
    </source>
</evidence>
<dbReference type="Gene3D" id="3.90.190.10">
    <property type="entry name" value="Protein tyrosine phosphatase superfamily"/>
    <property type="match status" value="1"/>
</dbReference>
<dbReference type="InterPro" id="IPR003595">
    <property type="entry name" value="Tyr_Pase_cat"/>
</dbReference>
<feature type="signal peptide" evidence="3">
    <location>
        <begin position="1"/>
        <end position="21"/>
    </location>
</feature>